<dbReference type="Gene3D" id="3.40.50.300">
    <property type="entry name" value="P-loop containing nucleotide triphosphate hydrolases"/>
    <property type="match status" value="2"/>
</dbReference>
<evidence type="ECO:0000259" key="3">
    <source>
        <dbReference type="PROSITE" id="PS51192"/>
    </source>
</evidence>
<dbReference type="SMART" id="SM00487">
    <property type="entry name" value="DEXDc"/>
    <property type="match status" value="1"/>
</dbReference>
<dbReference type="InterPro" id="IPR011545">
    <property type="entry name" value="DEAD/DEAH_box_helicase_dom"/>
</dbReference>
<dbReference type="SUPFAM" id="SSF52540">
    <property type="entry name" value="P-loop containing nucleoside triphosphate hydrolases"/>
    <property type="match status" value="1"/>
</dbReference>
<dbReference type="PROSITE" id="PS51194">
    <property type="entry name" value="HELICASE_CTER"/>
    <property type="match status" value="1"/>
</dbReference>
<gene>
    <name evidence="5" type="ORF">GH741_02540</name>
</gene>
<dbReference type="InterPro" id="IPR014001">
    <property type="entry name" value="Helicase_ATP-bd"/>
</dbReference>
<evidence type="ECO:0000313" key="6">
    <source>
        <dbReference type="Proteomes" id="UP000799092"/>
    </source>
</evidence>
<dbReference type="EMBL" id="WJNG01000002">
    <property type="protein sequence ID" value="MRH41550.1"/>
    <property type="molecule type" value="Genomic_DNA"/>
</dbReference>
<dbReference type="GO" id="GO:0043138">
    <property type="term" value="F:3'-5' DNA helicase activity"/>
    <property type="evidence" value="ECO:0007669"/>
    <property type="project" value="TreeGrafter"/>
</dbReference>
<dbReference type="PANTHER" id="PTHR47957">
    <property type="entry name" value="ATP-DEPENDENT HELICASE HRQ1"/>
    <property type="match status" value="1"/>
</dbReference>
<dbReference type="GO" id="GO:0003676">
    <property type="term" value="F:nucleic acid binding"/>
    <property type="evidence" value="ECO:0007669"/>
    <property type="project" value="InterPro"/>
</dbReference>
<keyword evidence="6" id="KW-1185">Reference proteome</keyword>
<keyword evidence="5" id="KW-0347">Helicase</keyword>
<dbReference type="InterPro" id="IPR001650">
    <property type="entry name" value="Helicase_C-like"/>
</dbReference>
<reference evidence="5" key="1">
    <citation type="submission" date="2019-11" db="EMBL/GenBank/DDBJ databases">
        <authorList>
            <person name="Li J."/>
        </authorList>
    </citation>
    <scope>NUCLEOTIDE SEQUENCE</scope>
    <source>
        <strain evidence="5">B6B</strain>
    </source>
</reference>
<dbReference type="InterPro" id="IPR018973">
    <property type="entry name" value="MZB"/>
</dbReference>
<accession>A0A6A8D8F1</accession>
<dbReference type="Pfam" id="PF09369">
    <property type="entry name" value="MZB"/>
    <property type="match status" value="1"/>
</dbReference>
<comment type="caution">
    <text evidence="5">The sequence shown here is derived from an EMBL/GenBank/DDBJ whole genome shotgun (WGS) entry which is preliminary data.</text>
</comment>
<dbReference type="PROSITE" id="PS51192">
    <property type="entry name" value="HELICASE_ATP_BIND_1"/>
    <property type="match status" value="1"/>
</dbReference>
<evidence type="ECO:0000256" key="2">
    <source>
        <dbReference type="ARBA" id="ARBA00022840"/>
    </source>
</evidence>
<dbReference type="RefSeq" id="WP_153735198.1">
    <property type="nucleotide sequence ID" value="NZ_WJNG01000002.1"/>
</dbReference>
<evidence type="ECO:0000256" key="1">
    <source>
        <dbReference type="ARBA" id="ARBA00022741"/>
    </source>
</evidence>
<dbReference type="SMART" id="SM00490">
    <property type="entry name" value="HELICc"/>
    <property type="match status" value="1"/>
</dbReference>
<dbReference type="CDD" id="cd17923">
    <property type="entry name" value="DEXHc_Hrq1-like"/>
    <property type="match status" value="1"/>
</dbReference>
<dbReference type="Pfam" id="PF00270">
    <property type="entry name" value="DEAD"/>
    <property type="match status" value="1"/>
</dbReference>
<organism evidence="5 6">
    <name type="scientific">Aquibacillus halophilus</name>
    <dbReference type="NCBI Taxonomy" id="930132"/>
    <lineage>
        <taxon>Bacteria</taxon>
        <taxon>Bacillati</taxon>
        <taxon>Bacillota</taxon>
        <taxon>Bacilli</taxon>
        <taxon>Bacillales</taxon>
        <taxon>Bacillaceae</taxon>
        <taxon>Aquibacillus</taxon>
    </lineage>
</organism>
<dbReference type="OrthoDB" id="143059at2"/>
<dbReference type="Pfam" id="PF00271">
    <property type="entry name" value="Helicase_C"/>
    <property type="match status" value="1"/>
</dbReference>
<feature type="domain" description="Helicase ATP-binding" evidence="3">
    <location>
        <begin position="55"/>
        <end position="238"/>
    </location>
</feature>
<dbReference type="GO" id="GO:0005524">
    <property type="term" value="F:ATP binding"/>
    <property type="evidence" value="ECO:0007669"/>
    <property type="project" value="UniProtKB-KW"/>
</dbReference>
<dbReference type="PANTHER" id="PTHR47957:SF3">
    <property type="entry name" value="ATP-DEPENDENT HELICASE HRQ1"/>
    <property type="match status" value="1"/>
</dbReference>
<dbReference type="Proteomes" id="UP000799092">
    <property type="component" value="Unassembled WGS sequence"/>
</dbReference>
<proteinExistence type="predicted"/>
<feature type="domain" description="Helicase C-terminal" evidence="4">
    <location>
        <begin position="270"/>
        <end position="429"/>
    </location>
</feature>
<protein>
    <submittedName>
        <fullName evidence="5">DEAD/DEAH box helicase</fullName>
    </submittedName>
</protein>
<dbReference type="GO" id="GO:0036297">
    <property type="term" value="P:interstrand cross-link repair"/>
    <property type="evidence" value="ECO:0007669"/>
    <property type="project" value="TreeGrafter"/>
</dbReference>
<evidence type="ECO:0000259" key="4">
    <source>
        <dbReference type="PROSITE" id="PS51194"/>
    </source>
</evidence>
<dbReference type="CDD" id="cd18797">
    <property type="entry name" value="SF2_C_Hrq"/>
    <property type="match status" value="1"/>
</dbReference>
<dbReference type="AlphaFoldDB" id="A0A6A8D8F1"/>
<name>A0A6A8D8F1_9BACI</name>
<dbReference type="GO" id="GO:0006289">
    <property type="term" value="P:nucleotide-excision repair"/>
    <property type="evidence" value="ECO:0007669"/>
    <property type="project" value="TreeGrafter"/>
</dbReference>
<sequence length="884" mass="99863">MNDFTQFDNRIIAQKVTPERKAQYKKFPDRLLTSLQDYLKENKIKQLYSHQAEMFDQALDGKNVVITTSTASGKTLSFLLPVVQEILKNPMTRAIFVYPTKALANDQYRNIQPLLDYFGKNKIQAGVYDGDTPVNERSRIRNSANIILTNPEMINTAFLPNHNNYGFNFIFSNLKYVVIDELHTYRGTFGSHLSHLMKRLNRIGNYYHSSPQFLCSSATIANPVELAEKIAGKPFTLIDKDGSPAPEKNYYIWQPPMIKGTDYPVSPAQEATEFLPELVMQDNSFIAFCKSRKTVEVVLKEARDKLKYDGTKVQDYSQLISGYRGGYKPKERKEIETKMVNGNLKGLVSTNALELGIDIGSVESTVLVGFPGTRASFWQQSGRAGRSGVGSSTYLLLDNLPFDQYIGINPEWLFSNGSENAVVDTNNLFIQLAHVRAAAPEIPLSLDDIAIFPQLGEIVPVLIKAGELRSENGKFTWIGPSFPAGDFSLRNMDKERYKLVNKTDATVLTEMDELQAFKEIHQGAIYLHDGLLYQIENLDVENRVAYGLPMDANYYTASHSGTSVIKIKDFKEDDIGRTKQHFGDVNVTESITGYKRIQFHNHQNLGFEELAKHLSKSFETEGVRLLIPKNVDILFRKLVPNQGTDLPNQFWETYFGGMSYALLNATLMLTMATKEDVGTSMLEESTNEERTTSICIYDRYIGGLGYAEKAFDHFTEIIDNAIKMVSGCKCNEGCPACIGDYNLDKTIVLWGLESIFKQLVPPKGMKVPVAAPQVVIEKKFEFSKLQAEWTNFTRFMKATGEYLSNFLASVPAVRMEGSTLILILDNPFYKEWINESDNKGKLKNMINHYVNTPKDFAIDFETAPKGNVATRDKISRRYSDLTER</sequence>
<keyword evidence="1" id="KW-0547">Nucleotide-binding</keyword>
<keyword evidence="2" id="KW-0067">ATP-binding</keyword>
<keyword evidence="5" id="KW-0378">Hydrolase</keyword>
<dbReference type="InterPro" id="IPR027417">
    <property type="entry name" value="P-loop_NTPase"/>
</dbReference>
<evidence type="ECO:0000313" key="5">
    <source>
        <dbReference type="EMBL" id="MRH41550.1"/>
    </source>
</evidence>